<name>A0AAE1GPT3_PETCI</name>
<dbReference type="EMBL" id="JAWQEG010000030">
    <property type="protein sequence ID" value="KAK3895891.1"/>
    <property type="molecule type" value="Genomic_DNA"/>
</dbReference>
<gene>
    <name evidence="1" type="ORF">Pcinc_000499</name>
</gene>
<dbReference type="AlphaFoldDB" id="A0AAE1GPT3"/>
<evidence type="ECO:0000313" key="2">
    <source>
        <dbReference type="Proteomes" id="UP001286313"/>
    </source>
</evidence>
<proteinExistence type="predicted"/>
<evidence type="ECO:0000313" key="1">
    <source>
        <dbReference type="EMBL" id="KAK3895891.1"/>
    </source>
</evidence>
<accession>A0AAE1GPT3</accession>
<comment type="caution">
    <text evidence="1">The sequence shown here is derived from an EMBL/GenBank/DDBJ whole genome shotgun (WGS) entry which is preliminary data.</text>
</comment>
<keyword evidence="2" id="KW-1185">Reference proteome</keyword>
<protein>
    <submittedName>
        <fullName evidence="1">Uncharacterized protein</fullName>
    </submittedName>
</protein>
<organism evidence="1 2">
    <name type="scientific">Petrolisthes cinctipes</name>
    <name type="common">Flat porcelain crab</name>
    <dbReference type="NCBI Taxonomy" id="88211"/>
    <lineage>
        <taxon>Eukaryota</taxon>
        <taxon>Metazoa</taxon>
        <taxon>Ecdysozoa</taxon>
        <taxon>Arthropoda</taxon>
        <taxon>Crustacea</taxon>
        <taxon>Multicrustacea</taxon>
        <taxon>Malacostraca</taxon>
        <taxon>Eumalacostraca</taxon>
        <taxon>Eucarida</taxon>
        <taxon>Decapoda</taxon>
        <taxon>Pleocyemata</taxon>
        <taxon>Anomura</taxon>
        <taxon>Galatheoidea</taxon>
        <taxon>Porcellanidae</taxon>
        <taxon>Petrolisthes</taxon>
    </lineage>
</organism>
<dbReference type="Proteomes" id="UP001286313">
    <property type="component" value="Unassembled WGS sequence"/>
</dbReference>
<reference evidence="1" key="1">
    <citation type="submission" date="2023-10" db="EMBL/GenBank/DDBJ databases">
        <title>Genome assemblies of two species of porcelain crab, Petrolisthes cinctipes and Petrolisthes manimaculis (Anomura: Porcellanidae).</title>
        <authorList>
            <person name="Angst P."/>
        </authorList>
    </citation>
    <scope>NUCLEOTIDE SEQUENCE</scope>
    <source>
        <strain evidence="1">PB745_01</strain>
        <tissue evidence="1">Gill</tissue>
    </source>
</reference>
<sequence length="251" mass="28155">MFLYAHVTYNINSTCYATLRSRNLQQAPPRACYPTFTSPTTPETMSRRPSLPATHQVHIQITYTCPFLSIVLPTPVLLYPPFFEIVTLCTFPSPRILSFIVPHSSPSSPLFQPMCSLVLLRLSFTTLTHMCSPLCPFPQPPSFRPTPLSALLSSPLSRSIFFIPYPTVSPMAKEYSLAMVSPPLLASITFPRGAILSLTRYFLRFTCPYTQPTHHVPSALALPQVFIQVKDPRPRNTHPNTFTCHHGYSQG</sequence>